<sequence length="390" mass="42402">MQINFKQPRYIVPLILLPFLCLFFYVFHGKAKEKVPVNQAAAIQSNVGDVSAHVKKSALSDKLDAFRNTYKESDGLTAVTPVTNDETAATKLSAGYSDKQRMQLDSIDRAMKARFSSGMVGPPPKQSASVQDRQVSAALNALAAQRKTKTAPADYAGNTATQRDKDPMAVFKQQMAYVDSMQKANDPALKAELQKQQAKAKALANQPVALEVRKAPEGSVDFNTIRPEGHSELISAIIDEEVTAYAGSRIRLRLMEDIWAGKNLIPKGSTLYGLVNGFTQQRVTFVINSVLSGGQILPVKLSVYDQDGILGLYVPASAFRDFTKDLSGNTMQGVSIESGSAGNQLLMSSVDKIFQSTSSAIAGAIRKNKAKIKYGTYVYLVDPQTIQNTH</sequence>
<dbReference type="Proteomes" id="UP000250557">
    <property type="component" value="Chromosome"/>
</dbReference>
<evidence type="ECO:0000256" key="1">
    <source>
        <dbReference type="SAM" id="Phobius"/>
    </source>
</evidence>
<dbReference type="RefSeq" id="WP_112653892.1">
    <property type="nucleotide sequence ID" value="NZ_CP043451.1"/>
</dbReference>
<evidence type="ECO:0000313" key="6">
    <source>
        <dbReference type="Proteomes" id="UP000663940"/>
    </source>
</evidence>
<dbReference type="Pfam" id="PF12508">
    <property type="entry name" value="Transposon_TraM"/>
    <property type="match status" value="1"/>
</dbReference>
<organism evidence="3 5">
    <name type="scientific">Mucilaginibacter rubeus</name>
    <dbReference type="NCBI Taxonomy" id="2027860"/>
    <lineage>
        <taxon>Bacteria</taxon>
        <taxon>Pseudomonadati</taxon>
        <taxon>Bacteroidota</taxon>
        <taxon>Sphingobacteriia</taxon>
        <taxon>Sphingobacteriales</taxon>
        <taxon>Sphingobacteriaceae</taxon>
        <taxon>Mucilaginibacter</taxon>
    </lineage>
</organism>
<proteinExistence type="predicted"/>
<keyword evidence="1" id="KW-0812">Transmembrane</keyword>
<name>A0AAE6JM27_9SPHI</name>
<protein>
    <submittedName>
        <fullName evidence="3">Conjugative transposon protein TraM</fullName>
    </submittedName>
</protein>
<dbReference type="EMBL" id="CP043451">
    <property type="protein sequence ID" value="QEM07858.1"/>
    <property type="molecule type" value="Genomic_DNA"/>
</dbReference>
<keyword evidence="1" id="KW-1133">Transmembrane helix</keyword>
<keyword evidence="1" id="KW-0472">Membrane</keyword>
<evidence type="ECO:0000313" key="4">
    <source>
        <dbReference type="EMBL" id="QTE49573.1"/>
    </source>
</evidence>
<reference evidence="3 5" key="1">
    <citation type="submission" date="2019-08" db="EMBL/GenBank/DDBJ databases">
        <title>Comparative genome analysis confer to the adaptation heavy metal polluted environment.</title>
        <authorList>
            <person name="Li Y."/>
        </authorList>
    </citation>
    <scope>NUCLEOTIDE SEQUENCE [LARGE SCALE GENOMIC DNA]</scope>
    <source>
        <strain evidence="3 5">P2</strain>
    </source>
</reference>
<reference evidence="4 6" key="2">
    <citation type="submission" date="2021-03" db="EMBL/GenBank/DDBJ databases">
        <title>Mucilaginibacter strains isolated from gold and copper mining confer multi heavy-metal resistance.</title>
        <authorList>
            <person name="Li Y."/>
        </authorList>
    </citation>
    <scope>NUCLEOTIDE SEQUENCE [LARGE SCALE GENOMIC DNA]</scope>
    <source>
        <strain evidence="4 6">P2-4</strain>
    </source>
</reference>
<dbReference type="InterPro" id="IPR055407">
    <property type="entry name" value="TraM_C"/>
</dbReference>
<accession>A0AAE6JM27</accession>
<keyword evidence="6" id="KW-1185">Reference proteome</keyword>
<evidence type="ECO:0000313" key="5">
    <source>
        <dbReference type="Proteomes" id="UP000250557"/>
    </source>
</evidence>
<feature type="domain" description="Conjugative transposon TraM C-terminal" evidence="2">
    <location>
        <begin position="234"/>
        <end position="381"/>
    </location>
</feature>
<evidence type="ECO:0000259" key="2">
    <source>
        <dbReference type="Pfam" id="PF12508"/>
    </source>
</evidence>
<feature type="transmembrane region" description="Helical" evidence="1">
    <location>
        <begin position="10"/>
        <end position="28"/>
    </location>
</feature>
<dbReference type="Proteomes" id="UP000663940">
    <property type="component" value="Chromosome"/>
</dbReference>
<evidence type="ECO:0000313" key="3">
    <source>
        <dbReference type="EMBL" id="QEM07858.1"/>
    </source>
</evidence>
<dbReference type="AlphaFoldDB" id="A0AAE6JM27"/>
<gene>
    <name evidence="3" type="primary">traM</name>
    <name evidence="3" type="ORF">DIU31_031765</name>
    <name evidence="4" type="ORF">J3L21_29255</name>
</gene>
<dbReference type="EMBL" id="CP071880">
    <property type="protein sequence ID" value="QTE49573.1"/>
    <property type="molecule type" value="Genomic_DNA"/>
</dbReference>